<dbReference type="PANTHER" id="PTHR10985">
    <property type="entry name" value="BASIC HELIX-LOOP-HELIX TRANSCRIPTION FACTOR, HES-RELATED"/>
    <property type="match status" value="1"/>
</dbReference>
<comment type="subcellular location">
    <subcellularLocation>
        <location evidence="1">Nucleus</location>
    </subcellularLocation>
</comment>
<dbReference type="InterPro" id="IPR050370">
    <property type="entry name" value="HES_HEY"/>
</dbReference>
<dbReference type="Gene3D" id="4.10.280.10">
    <property type="entry name" value="Helix-loop-helix DNA-binding domain"/>
    <property type="match status" value="1"/>
</dbReference>
<reference evidence="8" key="1">
    <citation type="submission" date="2018-04" db="EMBL/GenBank/DDBJ databases">
        <title>Transcriptome of Schizaphis graminum biotype I.</title>
        <authorList>
            <person name="Scully E.D."/>
            <person name="Geib S.M."/>
            <person name="Palmer N.A."/>
            <person name="Koch K."/>
            <person name="Bradshaw J."/>
            <person name="Heng-Moss T."/>
            <person name="Sarath G."/>
        </authorList>
    </citation>
    <scope>NUCLEOTIDE SEQUENCE</scope>
</reference>
<keyword evidence="2" id="KW-0805">Transcription regulation</keyword>
<evidence type="ECO:0000256" key="5">
    <source>
        <dbReference type="ARBA" id="ARBA00023242"/>
    </source>
</evidence>
<dbReference type="GO" id="GO:0005634">
    <property type="term" value="C:nucleus"/>
    <property type="evidence" value="ECO:0007669"/>
    <property type="project" value="UniProtKB-SubCell"/>
</dbReference>
<dbReference type="SUPFAM" id="SSF158457">
    <property type="entry name" value="Orange domain-like"/>
    <property type="match status" value="1"/>
</dbReference>
<dbReference type="FunFam" id="4.10.280.10:FF:000009">
    <property type="entry name" value="Transcription factor HES-1"/>
    <property type="match status" value="1"/>
</dbReference>
<dbReference type="PROSITE" id="PS50888">
    <property type="entry name" value="BHLH"/>
    <property type="match status" value="1"/>
</dbReference>
<evidence type="ECO:0000256" key="3">
    <source>
        <dbReference type="ARBA" id="ARBA00023125"/>
    </source>
</evidence>
<proteinExistence type="predicted"/>
<keyword evidence="4" id="KW-0804">Transcription</keyword>
<evidence type="ECO:0000256" key="1">
    <source>
        <dbReference type="ARBA" id="ARBA00004123"/>
    </source>
</evidence>
<dbReference type="SUPFAM" id="SSF47459">
    <property type="entry name" value="HLH, helix-loop-helix DNA-binding domain"/>
    <property type="match status" value="1"/>
</dbReference>
<keyword evidence="5" id="KW-0539">Nucleus</keyword>
<feature type="domain" description="BHLH" evidence="7">
    <location>
        <begin position="36"/>
        <end position="96"/>
    </location>
</feature>
<accession>A0A2S2PL97</accession>
<feature type="compositionally biased region" description="Polar residues" evidence="6">
    <location>
        <begin position="17"/>
        <end position="28"/>
    </location>
</feature>
<feature type="region of interest" description="Disordered" evidence="6">
    <location>
        <begin position="156"/>
        <end position="177"/>
    </location>
</feature>
<feature type="region of interest" description="Disordered" evidence="6">
    <location>
        <begin position="1"/>
        <end position="35"/>
    </location>
</feature>
<dbReference type="EMBL" id="GGMR01017027">
    <property type="protein sequence ID" value="MBY29646.1"/>
    <property type="molecule type" value="Transcribed_RNA"/>
</dbReference>
<dbReference type="Pfam" id="PF00010">
    <property type="entry name" value="HLH"/>
    <property type="match status" value="1"/>
</dbReference>
<evidence type="ECO:0000313" key="8">
    <source>
        <dbReference type="EMBL" id="MBY29646.1"/>
    </source>
</evidence>
<dbReference type="InterPro" id="IPR011598">
    <property type="entry name" value="bHLH_dom"/>
</dbReference>
<dbReference type="GO" id="GO:1990837">
    <property type="term" value="F:sequence-specific double-stranded DNA binding"/>
    <property type="evidence" value="ECO:0007669"/>
    <property type="project" value="UniProtKB-ARBA"/>
</dbReference>
<keyword evidence="3" id="KW-0238">DNA-binding</keyword>
<evidence type="ECO:0000259" key="7">
    <source>
        <dbReference type="PROSITE" id="PS50888"/>
    </source>
</evidence>
<organism evidence="8">
    <name type="scientific">Schizaphis graminum</name>
    <name type="common">Green bug aphid</name>
    <dbReference type="NCBI Taxonomy" id="13262"/>
    <lineage>
        <taxon>Eukaryota</taxon>
        <taxon>Metazoa</taxon>
        <taxon>Ecdysozoa</taxon>
        <taxon>Arthropoda</taxon>
        <taxon>Hexapoda</taxon>
        <taxon>Insecta</taxon>
        <taxon>Pterygota</taxon>
        <taxon>Neoptera</taxon>
        <taxon>Paraneoptera</taxon>
        <taxon>Hemiptera</taxon>
        <taxon>Sternorrhyncha</taxon>
        <taxon>Aphidomorpha</taxon>
        <taxon>Aphidoidea</taxon>
        <taxon>Aphididae</taxon>
        <taxon>Aphidini</taxon>
        <taxon>Schizaphis</taxon>
    </lineage>
</organism>
<sequence>MCYTTISGTDDDDNMDEISSTSLPSNNKKTGKHIEPRKIRKPLMEKKRRARINQSLDELKRIVVDAEKFAGQDLSRVNKLEKADILEMTVRYLKRKSTASAPPPPSPGPEIYAAGYRRCIGQVQELLAEQWTDELRQRSGQRMILHLESCAKRLDSPANRLSSSSSSSPDEPPSTNVAVIKNNNICSSSSYCSSDEDDSTATTEDRSATEFRRDAIPAKFMWRPW</sequence>
<dbReference type="InterPro" id="IPR036638">
    <property type="entry name" value="HLH_DNA-bd_sf"/>
</dbReference>
<feature type="region of interest" description="Disordered" evidence="6">
    <location>
        <begin position="190"/>
        <end position="209"/>
    </location>
</feature>
<dbReference type="GO" id="GO:0046983">
    <property type="term" value="F:protein dimerization activity"/>
    <property type="evidence" value="ECO:0007669"/>
    <property type="project" value="InterPro"/>
</dbReference>
<protein>
    <submittedName>
        <fullName evidence="8">Transcription factor HES-1</fullName>
    </submittedName>
</protein>
<dbReference type="AlphaFoldDB" id="A0A2S2PL97"/>
<evidence type="ECO:0000256" key="4">
    <source>
        <dbReference type="ARBA" id="ARBA00023163"/>
    </source>
</evidence>
<evidence type="ECO:0000256" key="6">
    <source>
        <dbReference type="SAM" id="MobiDB-lite"/>
    </source>
</evidence>
<evidence type="ECO:0000256" key="2">
    <source>
        <dbReference type="ARBA" id="ARBA00023015"/>
    </source>
</evidence>
<dbReference type="SMART" id="SM00353">
    <property type="entry name" value="HLH"/>
    <property type="match status" value="1"/>
</dbReference>
<dbReference type="CDD" id="cd11410">
    <property type="entry name" value="bHLH_O_HES"/>
    <property type="match status" value="1"/>
</dbReference>
<name>A0A2S2PL97_SCHGA</name>
<gene>
    <name evidence="8" type="primary">Hes1</name>
    <name evidence="8" type="ORF">g.85759</name>
</gene>